<name>A0AA86I3W6_PRIMG</name>
<accession>A0AA86I3W6</accession>
<dbReference type="AlphaFoldDB" id="A0AA86I3W6"/>
<dbReference type="RefSeq" id="WP_114896790.1">
    <property type="nucleotide sequence ID" value="NZ_CP022674.1"/>
</dbReference>
<gene>
    <name evidence="2" type="ORF">CIB87_21340</name>
</gene>
<evidence type="ECO:0000313" key="3">
    <source>
        <dbReference type="Proteomes" id="UP000253834"/>
    </source>
</evidence>
<reference evidence="2 3" key="1">
    <citation type="submission" date="2017-07" db="EMBL/GenBank/DDBJ databases">
        <title>Isolation and development of strain Bacillus megaterium SR7 for enhanced growth and metabolite production under supercritical carbon dioxide.</title>
        <authorList>
            <person name="Freedman A.J.E."/>
            <person name="Peet K.C."/>
            <person name="Boock J.T."/>
            <person name="Penn K."/>
            <person name="Prather K.L.J."/>
            <person name="Thompson J.R."/>
        </authorList>
    </citation>
    <scope>NUCLEOTIDE SEQUENCE [LARGE SCALE GENOMIC DNA]</scope>
    <source>
        <strain evidence="2 3">SR7</strain>
    </source>
</reference>
<dbReference type="Proteomes" id="UP000253834">
    <property type="component" value="Chromosome"/>
</dbReference>
<proteinExistence type="predicted"/>
<evidence type="ECO:0000256" key="1">
    <source>
        <dbReference type="SAM" id="Coils"/>
    </source>
</evidence>
<sequence length="196" mass="21861">MAENKTNLEAINQRLEELETELSETTAMLETAQGNYTSIVEAVAISKLSKKDLKAVDVEMKRLRDDVTDLENQIAIVKEFKRKAALEELPLIREIKRKKIQAVQKAYDQQAEVIQKKRDELLVELGKLAAIKAKVGGINAEAKQALQGVEGITELSHNVNERHVIAPINRESEGLGISENVQRLAANGSLPSWLRK</sequence>
<protein>
    <submittedName>
        <fullName evidence="2">Uncharacterized protein</fullName>
    </submittedName>
</protein>
<evidence type="ECO:0000313" key="2">
    <source>
        <dbReference type="EMBL" id="AXI31460.1"/>
    </source>
</evidence>
<feature type="coiled-coil region" evidence="1">
    <location>
        <begin position="1"/>
        <end position="120"/>
    </location>
</feature>
<keyword evidence="1" id="KW-0175">Coiled coil</keyword>
<organism evidence="2 3">
    <name type="scientific">Priestia megaterium</name>
    <name type="common">Bacillus megaterium</name>
    <dbReference type="NCBI Taxonomy" id="1404"/>
    <lineage>
        <taxon>Bacteria</taxon>
        <taxon>Bacillati</taxon>
        <taxon>Bacillota</taxon>
        <taxon>Bacilli</taxon>
        <taxon>Bacillales</taxon>
        <taxon>Bacillaceae</taxon>
        <taxon>Priestia</taxon>
    </lineage>
</organism>
<dbReference type="EMBL" id="CP022674">
    <property type="protein sequence ID" value="AXI31460.1"/>
    <property type="molecule type" value="Genomic_DNA"/>
</dbReference>